<dbReference type="EMBL" id="JBHSPB010000013">
    <property type="protein sequence ID" value="MFC5722755.1"/>
    <property type="molecule type" value="Genomic_DNA"/>
</dbReference>
<accession>A0ABW0Z828</accession>
<feature type="domain" description="DUF397" evidence="1">
    <location>
        <begin position="6"/>
        <end position="57"/>
    </location>
</feature>
<dbReference type="RefSeq" id="WP_390318436.1">
    <property type="nucleotide sequence ID" value="NZ_JBHSPB010000013.1"/>
</dbReference>
<proteinExistence type="predicted"/>
<evidence type="ECO:0000313" key="2">
    <source>
        <dbReference type="EMBL" id="MFC5722755.1"/>
    </source>
</evidence>
<evidence type="ECO:0000313" key="3">
    <source>
        <dbReference type="Proteomes" id="UP001596083"/>
    </source>
</evidence>
<reference evidence="3" key="1">
    <citation type="journal article" date="2019" name="Int. J. Syst. Evol. Microbiol.">
        <title>The Global Catalogue of Microorganisms (GCM) 10K type strain sequencing project: providing services to taxonomists for standard genome sequencing and annotation.</title>
        <authorList>
            <consortium name="The Broad Institute Genomics Platform"/>
            <consortium name="The Broad Institute Genome Sequencing Center for Infectious Disease"/>
            <person name="Wu L."/>
            <person name="Ma J."/>
        </authorList>
    </citation>
    <scope>NUCLEOTIDE SEQUENCE [LARGE SCALE GENOMIC DNA]</scope>
    <source>
        <strain evidence="3">CGMCC 4.7304</strain>
    </source>
</reference>
<sequence>MGTAKVQWRKSSKSTDSQGNCLEVAALGDEILIRESDDPDVVIRTTQAKLRAFIDSAVAGEFDSLA</sequence>
<dbReference type="Proteomes" id="UP001596083">
    <property type="component" value="Unassembled WGS sequence"/>
</dbReference>
<dbReference type="Pfam" id="PF04149">
    <property type="entry name" value="DUF397"/>
    <property type="match status" value="1"/>
</dbReference>
<evidence type="ECO:0000259" key="1">
    <source>
        <dbReference type="Pfam" id="PF04149"/>
    </source>
</evidence>
<comment type="caution">
    <text evidence="2">The sequence shown here is derived from an EMBL/GenBank/DDBJ whole genome shotgun (WGS) entry which is preliminary data.</text>
</comment>
<name>A0ABW0Z828_9ACTN</name>
<organism evidence="2 3">
    <name type="scientific">Streptomyces gamaensis</name>
    <dbReference type="NCBI Taxonomy" id="1763542"/>
    <lineage>
        <taxon>Bacteria</taxon>
        <taxon>Bacillati</taxon>
        <taxon>Actinomycetota</taxon>
        <taxon>Actinomycetes</taxon>
        <taxon>Kitasatosporales</taxon>
        <taxon>Streptomycetaceae</taxon>
        <taxon>Streptomyces</taxon>
    </lineage>
</organism>
<dbReference type="InterPro" id="IPR007278">
    <property type="entry name" value="DUF397"/>
</dbReference>
<protein>
    <submittedName>
        <fullName evidence="2">DUF397 domain-containing protein</fullName>
    </submittedName>
</protein>
<gene>
    <name evidence="2" type="ORF">ACFP1Z_21535</name>
</gene>
<keyword evidence="3" id="KW-1185">Reference proteome</keyword>